<dbReference type="OrthoDB" id="9798935at2"/>
<accession>A0A662Z5M5</accession>
<dbReference type="InterPro" id="IPR023346">
    <property type="entry name" value="Lysozyme-like_dom_sf"/>
</dbReference>
<protein>
    <submittedName>
        <fullName evidence="6">Transglycosylase-like domain-containing protein</fullName>
    </submittedName>
</protein>
<dbReference type="Pfam" id="PF06737">
    <property type="entry name" value="Transglycosylas"/>
    <property type="match status" value="1"/>
</dbReference>
<evidence type="ECO:0000256" key="3">
    <source>
        <dbReference type="SAM" id="MobiDB-lite"/>
    </source>
</evidence>
<dbReference type="SUPFAM" id="SSF53955">
    <property type="entry name" value="Lysozyme-like"/>
    <property type="match status" value="1"/>
</dbReference>
<name>A0A662Z5M5_9STAP</name>
<proteinExistence type="predicted"/>
<evidence type="ECO:0000256" key="4">
    <source>
        <dbReference type="SAM" id="SignalP"/>
    </source>
</evidence>
<dbReference type="Gene3D" id="1.10.530.10">
    <property type="match status" value="1"/>
</dbReference>
<evidence type="ECO:0000256" key="2">
    <source>
        <dbReference type="ARBA" id="ARBA00023295"/>
    </source>
</evidence>
<dbReference type="Proteomes" id="UP000243605">
    <property type="component" value="Unassembled WGS sequence"/>
</dbReference>
<feature type="compositionally biased region" description="Low complexity" evidence="3">
    <location>
        <begin position="140"/>
        <end position="191"/>
    </location>
</feature>
<evidence type="ECO:0000256" key="1">
    <source>
        <dbReference type="ARBA" id="ARBA00022801"/>
    </source>
</evidence>
<feature type="compositionally biased region" description="Basic and acidic residues" evidence="3">
    <location>
        <begin position="105"/>
        <end position="115"/>
    </location>
</feature>
<dbReference type="InterPro" id="IPR010618">
    <property type="entry name" value="RPF"/>
</dbReference>
<evidence type="ECO:0000259" key="5">
    <source>
        <dbReference type="Pfam" id="PF06737"/>
    </source>
</evidence>
<dbReference type="GO" id="GO:0016798">
    <property type="term" value="F:hydrolase activity, acting on glycosyl bonds"/>
    <property type="evidence" value="ECO:0007669"/>
    <property type="project" value="UniProtKB-KW"/>
</dbReference>
<reference evidence="6 7" key="1">
    <citation type="submission" date="2016-10" db="EMBL/GenBank/DDBJ databases">
        <authorList>
            <person name="Varghese N."/>
            <person name="Submissions S."/>
        </authorList>
    </citation>
    <scope>NUCLEOTIDE SEQUENCE [LARGE SCALE GENOMIC DNA]</scope>
    <source>
        <strain evidence="6 7">IBRC-M10081</strain>
    </source>
</reference>
<feature type="region of interest" description="Disordered" evidence="3">
    <location>
        <begin position="105"/>
        <end position="193"/>
    </location>
</feature>
<dbReference type="AlphaFoldDB" id="A0A662Z5M5"/>
<gene>
    <name evidence="6" type="ORF">SAMN05192557_1572</name>
</gene>
<sequence length="270" mass="30225">MKKVIALFGGIFLSLIAVLNVHAMTDTTIVESSDFDVQSLNVDTDIKDEQLLPRTAISEIESDNYKENSQVWQQVVELHETETADRHTTYLKEQALLREAALEAVEEKEMEHESEVVSETYEEAAEETYEVTDSENAYVESEQPKQQVQTQQSQQVVQNKQPEQQVQNEQPQEQVQSQPPVQENTQPQQQQSGLNWSALAQCESGGNASIVSANGLYHGLYQFNVETWQAVGGSGLPSNASASEQTMRAQMLYDMRGSQPWPHCGGLLFS</sequence>
<dbReference type="RefSeq" id="WP_091475479.1">
    <property type="nucleotide sequence ID" value="NZ_FOIT01000004.1"/>
</dbReference>
<dbReference type="CDD" id="cd13925">
    <property type="entry name" value="RPF"/>
    <property type="match status" value="1"/>
</dbReference>
<dbReference type="EMBL" id="FOIT01000004">
    <property type="protein sequence ID" value="SEW08717.1"/>
    <property type="molecule type" value="Genomic_DNA"/>
</dbReference>
<feature type="domain" description="Resuscitation-promoting factor core lysozyme-like" evidence="5">
    <location>
        <begin position="194"/>
        <end position="264"/>
    </location>
</feature>
<keyword evidence="7" id="KW-1185">Reference proteome</keyword>
<feature type="chain" id="PRO_5024929481" evidence="4">
    <location>
        <begin position="24"/>
        <end position="270"/>
    </location>
</feature>
<keyword evidence="2" id="KW-0326">Glycosidase</keyword>
<feature type="compositionally biased region" description="Acidic residues" evidence="3">
    <location>
        <begin position="120"/>
        <end position="133"/>
    </location>
</feature>
<keyword evidence="1" id="KW-0378">Hydrolase</keyword>
<organism evidence="6 7">
    <name type="scientific">Aliicoccus persicus</name>
    <dbReference type="NCBI Taxonomy" id="930138"/>
    <lineage>
        <taxon>Bacteria</taxon>
        <taxon>Bacillati</taxon>
        <taxon>Bacillota</taxon>
        <taxon>Bacilli</taxon>
        <taxon>Bacillales</taxon>
        <taxon>Staphylococcaceae</taxon>
        <taxon>Aliicoccus</taxon>
    </lineage>
</organism>
<evidence type="ECO:0000313" key="6">
    <source>
        <dbReference type="EMBL" id="SEW08717.1"/>
    </source>
</evidence>
<evidence type="ECO:0000313" key="7">
    <source>
        <dbReference type="Proteomes" id="UP000243605"/>
    </source>
</evidence>
<keyword evidence="4" id="KW-0732">Signal</keyword>
<feature type="signal peptide" evidence="4">
    <location>
        <begin position="1"/>
        <end position="23"/>
    </location>
</feature>